<feature type="transmembrane region" description="Helical" evidence="11">
    <location>
        <begin position="62"/>
        <end position="83"/>
    </location>
</feature>
<dbReference type="PROSITE" id="PS50850">
    <property type="entry name" value="MFS"/>
    <property type="match status" value="1"/>
</dbReference>
<feature type="region of interest" description="Disordered" evidence="10">
    <location>
        <begin position="1"/>
        <end position="20"/>
    </location>
</feature>
<dbReference type="PROSITE" id="PS00216">
    <property type="entry name" value="SUGAR_TRANSPORT_1"/>
    <property type="match status" value="1"/>
</dbReference>
<dbReference type="InterPro" id="IPR050814">
    <property type="entry name" value="Myo-inositol_Transporter"/>
</dbReference>
<dbReference type="CDD" id="cd17359">
    <property type="entry name" value="MFS_XylE_like"/>
    <property type="match status" value="1"/>
</dbReference>
<dbReference type="NCBIfam" id="TIGR00879">
    <property type="entry name" value="SP"/>
    <property type="match status" value="1"/>
</dbReference>
<evidence type="ECO:0000259" key="12">
    <source>
        <dbReference type="PROSITE" id="PS50850"/>
    </source>
</evidence>
<dbReference type="FunFam" id="1.20.1250.20:FF:000122">
    <property type="entry name" value="D-xylose transporter XylE"/>
    <property type="match status" value="1"/>
</dbReference>
<comment type="subcellular location">
    <subcellularLocation>
        <location evidence="1">Cell membrane</location>
        <topology evidence="1">Multi-pass membrane protein</topology>
    </subcellularLocation>
</comment>
<protein>
    <submittedName>
        <fullName evidence="13">Major facilitator transporter</fullName>
    </submittedName>
</protein>
<dbReference type="PANTHER" id="PTHR48020:SF12">
    <property type="entry name" value="PROTON MYO-INOSITOL COTRANSPORTER"/>
    <property type="match status" value="1"/>
</dbReference>
<evidence type="ECO:0000256" key="3">
    <source>
        <dbReference type="ARBA" id="ARBA00022448"/>
    </source>
</evidence>
<feature type="transmembrane region" description="Helical" evidence="11">
    <location>
        <begin position="447"/>
        <end position="465"/>
    </location>
</feature>
<evidence type="ECO:0000256" key="5">
    <source>
        <dbReference type="ARBA" id="ARBA00022597"/>
    </source>
</evidence>
<feature type="transmembrane region" description="Helical" evidence="11">
    <location>
        <begin position="344"/>
        <end position="364"/>
    </location>
</feature>
<dbReference type="InterPro" id="IPR020846">
    <property type="entry name" value="MFS_dom"/>
</dbReference>
<dbReference type="PANTHER" id="PTHR48020">
    <property type="entry name" value="PROTON MYO-INOSITOL COTRANSPORTER"/>
    <property type="match status" value="1"/>
</dbReference>
<dbReference type="OrthoDB" id="4008739at2"/>
<name>A0A2P2GWA0_STREW</name>
<dbReference type="SUPFAM" id="SSF103473">
    <property type="entry name" value="MFS general substrate transporter"/>
    <property type="match status" value="1"/>
</dbReference>
<sequence length="477" mass="50810">MTTTDKASTPPPSEGRSAHPDHIGHVIFISASAAMGGFLFGYDSSVINGAVEAIRDRYDIGSAALAQVIAIALIGCAIGAATAGRIADRIGRIRCMQIAAVLFSISAVGSALPFALWDLAFWRIIGGFAIGMASVIGPAYIAEVAPAAYRGRLGSFQQAAIVIGIAISQLVNYGILQLADGDQRGKIGGLEAWQWMLGVMVVPAVLYGLLSFAIPESPRFLISVGRTDRAKEVLAEVEGHGVDLDHRVAEIDRAMRSEHKSTFKDLLAAGSKYRLLPIVWVGIGLSVFQQLVGINVAFYYSATLWQSVGIDPSSSFFYSFTTSIINIVGTVIAMVLVDRVGRKPLALVGSVGMAIALAFEAWAFSADLVDGKLPTTQGVVALVAAHVFVLFFALSWGVVVWVFLGEMFPNRIRAAALGVAASAQWIANWAITASFPSLADWNLSGTYVIYTVFAVLSIPFVLRYVKETKGKALEEMG</sequence>
<evidence type="ECO:0000256" key="11">
    <source>
        <dbReference type="SAM" id="Phobius"/>
    </source>
</evidence>
<feature type="transmembrane region" description="Helical" evidence="11">
    <location>
        <begin position="278"/>
        <end position="300"/>
    </location>
</feature>
<keyword evidence="7 11" id="KW-1133">Transmembrane helix</keyword>
<dbReference type="PRINTS" id="PR00171">
    <property type="entry name" value="SUGRTRNSPORT"/>
</dbReference>
<feature type="transmembrane region" description="Helical" evidence="11">
    <location>
        <begin position="195"/>
        <end position="214"/>
    </location>
</feature>
<dbReference type="AlphaFoldDB" id="A0A2P2GWA0"/>
<dbReference type="InterPro" id="IPR005828">
    <property type="entry name" value="MFS_sugar_transport-like"/>
</dbReference>
<evidence type="ECO:0000256" key="7">
    <source>
        <dbReference type="ARBA" id="ARBA00022989"/>
    </source>
</evidence>
<dbReference type="Gene3D" id="1.20.1250.20">
    <property type="entry name" value="MFS general substrate transporter like domains"/>
    <property type="match status" value="1"/>
</dbReference>
<dbReference type="InterPro" id="IPR047984">
    <property type="entry name" value="XylE-like"/>
</dbReference>
<dbReference type="PROSITE" id="PS00217">
    <property type="entry name" value="SUGAR_TRANSPORT_2"/>
    <property type="match status" value="1"/>
</dbReference>
<dbReference type="GO" id="GO:0005886">
    <property type="term" value="C:plasma membrane"/>
    <property type="evidence" value="ECO:0007669"/>
    <property type="project" value="UniProtKB-SubCell"/>
</dbReference>
<feature type="transmembrane region" description="Helical" evidence="11">
    <location>
        <begin position="379"/>
        <end position="404"/>
    </location>
</feature>
<keyword evidence="14" id="KW-1185">Reference proteome</keyword>
<evidence type="ECO:0000256" key="8">
    <source>
        <dbReference type="ARBA" id="ARBA00023136"/>
    </source>
</evidence>
<dbReference type="InterPro" id="IPR005829">
    <property type="entry name" value="Sugar_transporter_CS"/>
</dbReference>
<dbReference type="GO" id="GO:0022857">
    <property type="term" value="F:transmembrane transporter activity"/>
    <property type="evidence" value="ECO:0007669"/>
    <property type="project" value="InterPro"/>
</dbReference>
<feature type="transmembrane region" description="Helical" evidence="11">
    <location>
        <begin position="416"/>
        <end position="435"/>
    </location>
</feature>
<keyword evidence="3 9" id="KW-0813">Transport</keyword>
<reference evidence="13 14" key="1">
    <citation type="submission" date="2015-05" db="EMBL/GenBank/DDBJ databases">
        <title>Draft Genome assembly of Streptomyces showdoensis.</title>
        <authorList>
            <person name="Thapa K.K."/>
            <person name="Metsa-Ketela M."/>
        </authorList>
    </citation>
    <scope>NUCLEOTIDE SEQUENCE [LARGE SCALE GENOMIC DNA]</scope>
    <source>
        <strain evidence="13 14">ATCC 15227</strain>
    </source>
</reference>
<keyword evidence="5" id="KW-0762">Sugar transport</keyword>
<dbReference type="EMBL" id="LAQS01000001">
    <property type="protein sequence ID" value="KKZ75771.1"/>
    <property type="molecule type" value="Genomic_DNA"/>
</dbReference>
<feature type="transmembrane region" description="Helical" evidence="11">
    <location>
        <begin position="120"/>
        <end position="141"/>
    </location>
</feature>
<evidence type="ECO:0000256" key="9">
    <source>
        <dbReference type="RuleBase" id="RU003346"/>
    </source>
</evidence>
<feature type="transmembrane region" description="Helical" evidence="11">
    <location>
        <begin position="316"/>
        <end position="337"/>
    </location>
</feature>
<evidence type="ECO:0000256" key="6">
    <source>
        <dbReference type="ARBA" id="ARBA00022692"/>
    </source>
</evidence>
<keyword evidence="8 11" id="KW-0472">Membrane</keyword>
<feature type="domain" description="Major facilitator superfamily (MFS) profile" evidence="12">
    <location>
        <begin position="29"/>
        <end position="469"/>
    </location>
</feature>
<evidence type="ECO:0000256" key="4">
    <source>
        <dbReference type="ARBA" id="ARBA00022475"/>
    </source>
</evidence>
<evidence type="ECO:0000256" key="2">
    <source>
        <dbReference type="ARBA" id="ARBA00010992"/>
    </source>
</evidence>
<keyword evidence="4" id="KW-1003">Cell membrane</keyword>
<comment type="similarity">
    <text evidence="2 9">Belongs to the major facilitator superfamily. Sugar transporter (TC 2.A.1.1) family.</text>
</comment>
<feature type="transmembrane region" description="Helical" evidence="11">
    <location>
        <begin position="23"/>
        <end position="42"/>
    </location>
</feature>
<organism evidence="13 14">
    <name type="scientific">Streptomyces showdoensis</name>
    <dbReference type="NCBI Taxonomy" id="68268"/>
    <lineage>
        <taxon>Bacteria</taxon>
        <taxon>Bacillati</taxon>
        <taxon>Actinomycetota</taxon>
        <taxon>Actinomycetes</taxon>
        <taxon>Kitasatosporales</taxon>
        <taxon>Streptomycetaceae</taxon>
        <taxon>Streptomyces</taxon>
    </lineage>
</organism>
<feature type="transmembrane region" description="Helical" evidence="11">
    <location>
        <begin position="153"/>
        <end position="175"/>
    </location>
</feature>
<proteinExistence type="inferred from homology"/>
<accession>A0A2P2GWA0</accession>
<evidence type="ECO:0000256" key="10">
    <source>
        <dbReference type="SAM" id="MobiDB-lite"/>
    </source>
</evidence>
<dbReference type="InterPro" id="IPR003663">
    <property type="entry name" value="Sugar/inositol_transpt"/>
</dbReference>
<gene>
    <name evidence="13" type="ORF">VO63_00720</name>
</gene>
<dbReference type="RefSeq" id="WP_046905469.1">
    <property type="nucleotide sequence ID" value="NZ_BAAAXG010000028.1"/>
</dbReference>
<dbReference type="Pfam" id="PF00083">
    <property type="entry name" value="Sugar_tr"/>
    <property type="match status" value="1"/>
</dbReference>
<evidence type="ECO:0000313" key="14">
    <source>
        <dbReference type="Proteomes" id="UP000265325"/>
    </source>
</evidence>
<dbReference type="Proteomes" id="UP000265325">
    <property type="component" value="Unassembled WGS sequence"/>
</dbReference>
<evidence type="ECO:0000256" key="1">
    <source>
        <dbReference type="ARBA" id="ARBA00004651"/>
    </source>
</evidence>
<dbReference type="InterPro" id="IPR036259">
    <property type="entry name" value="MFS_trans_sf"/>
</dbReference>
<keyword evidence="6 11" id="KW-0812">Transmembrane</keyword>
<feature type="transmembrane region" description="Helical" evidence="11">
    <location>
        <begin position="95"/>
        <end position="114"/>
    </location>
</feature>
<evidence type="ECO:0000313" key="13">
    <source>
        <dbReference type="EMBL" id="KKZ75771.1"/>
    </source>
</evidence>
<comment type="caution">
    <text evidence="13">The sequence shown here is derived from an EMBL/GenBank/DDBJ whole genome shotgun (WGS) entry which is preliminary data.</text>
</comment>